<dbReference type="PANTHER" id="PTHR33492">
    <property type="entry name" value="OSJNBA0043A12.37 PROTEIN-RELATED"/>
    <property type="match status" value="1"/>
</dbReference>
<dbReference type="OrthoDB" id="6723674at2759"/>
<proteinExistence type="predicted"/>
<feature type="domain" description="Myb/SANT-like DNA-binding" evidence="2">
    <location>
        <begin position="76"/>
        <end position="149"/>
    </location>
</feature>
<dbReference type="PANTHER" id="PTHR33492:SF11">
    <property type="entry name" value="OS04G0670900 PROTEIN"/>
    <property type="match status" value="1"/>
</dbReference>
<organism evidence="3 4">
    <name type="scientific">Chara braunii</name>
    <name type="common">Braun's stonewort</name>
    <dbReference type="NCBI Taxonomy" id="69332"/>
    <lineage>
        <taxon>Eukaryota</taxon>
        <taxon>Viridiplantae</taxon>
        <taxon>Streptophyta</taxon>
        <taxon>Charophyceae</taxon>
        <taxon>Charales</taxon>
        <taxon>Characeae</taxon>
        <taxon>Chara</taxon>
    </lineage>
</organism>
<evidence type="ECO:0000256" key="1">
    <source>
        <dbReference type="SAM" id="MobiDB-lite"/>
    </source>
</evidence>
<dbReference type="Gramene" id="GBG42291">
    <property type="protein sequence ID" value="GBG42291"/>
    <property type="gene ID" value="CBR_g75718"/>
</dbReference>
<protein>
    <recommendedName>
        <fullName evidence="2">Myb/SANT-like DNA-binding domain-containing protein</fullName>
    </recommendedName>
</protein>
<comment type="caution">
    <text evidence="3">The sequence shown here is derived from an EMBL/GenBank/DDBJ whole genome shotgun (WGS) entry which is preliminary data.</text>
</comment>
<dbReference type="EMBL" id="BFEA01002676">
    <property type="protein sequence ID" value="GBG42291.1"/>
    <property type="molecule type" value="Genomic_DNA"/>
</dbReference>
<dbReference type="Pfam" id="PF13837">
    <property type="entry name" value="Myb_DNA-bind_4"/>
    <property type="match status" value="1"/>
</dbReference>
<dbReference type="Proteomes" id="UP000265515">
    <property type="component" value="Unassembled WGS sequence"/>
</dbReference>
<evidence type="ECO:0000313" key="3">
    <source>
        <dbReference type="EMBL" id="GBG42291.1"/>
    </source>
</evidence>
<name>A0A388JJR0_CHABU</name>
<evidence type="ECO:0000313" key="4">
    <source>
        <dbReference type="Proteomes" id="UP000265515"/>
    </source>
</evidence>
<reference evidence="3 4" key="1">
    <citation type="journal article" date="2018" name="Cell">
        <title>The Chara Genome: Secondary Complexity and Implications for Plant Terrestrialization.</title>
        <authorList>
            <person name="Nishiyama T."/>
            <person name="Sakayama H."/>
            <person name="Vries J.D."/>
            <person name="Buschmann H."/>
            <person name="Saint-Marcoux D."/>
            <person name="Ullrich K.K."/>
            <person name="Haas F.B."/>
            <person name="Vanderstraeten L."/>
            <person name="Becker D."/>
            <person name="Lang D."/>
            <person name="Vosolsobe S."/>
            <person name="Rombauts S."/>
            <person name="Wilhelmsson P.K.I."/>
            <person name="Janitza P."/>
            <person name="Kern R."/>
            <person name="Heyl A."/>
            <person name="Rumpler F."/>
            <person name="Villalobos L.I.A.C."/>
            <person name="Clay J.M."/>
            <person name="Skokan R."/>
            <person name="Toyoda A."/>
            <person name="Suzuki Y."/>
            <person name="Kagoshima H."/>
            <person name="Schijlen E."/>
            <person name="Tajeshwar N."/>
            <person name="Catarino B."/>
            <person name="Hetherington A.J."/>
            <person name="Saltykova A."/>
            <person name="Bonnot C."/>
            <person name="Breuninger H."/>
            <person name="Symeonidi A."/>
            <person name="Radhakrishnan G.V."/>
            <person name="Van Nieuwerburgh F."/>
            <person name="Deforce D."/>
            <person name="Chang C."/>
            <person name="Karol K.G."/>
            <person name="Hedrich R."/>
            <person name="Ulvskov P."/>
            <person name="Glockner G."/>
            <person name="Delwiche C.F."/>
            <person name="Petrasek J."/>
            <person name="Van de Peer Y."/>
            <person name="Friml J."/>
            <person name="Beilby M."/>
            <person name="Dolan L."/>
            <person name="Kohara Y."/>
            <person name="Sugano S."/>
            <person name="Fujiyama A."/>
            <person name="Delaux P.-M."/>
            <person name="Quint M."/>
            <person name="TheiBen G."/>
            <person name="Hagemann M."/>
            <person name="Harholt J."/>
            <person name="Dunand C."/>
            <person name="Zachgo S."/>
            <person name="Langdale J."/>
            <person name="Maumus F."/>
            <person name="Straeten D.V.D."/>
            <person name="Gould S.B."/>
            <person name="Rensing S.A."/>
        </authorList>
    </citation>
    <scope>NUCLEOTIDE SEQUENCE [LARGE SCALE GENOMIC DNA]</scope>
    <source>
        <strain evidence="3 4">S276</strain>
    </source>
</reference>
<evidence type="ECO:0000259" key="2">
    <source>
        <dbReference type="Pfam" id="PF13837"/>
    </source>
</evidence>
<keyword evidence="4" id="KW-1185">Reference proteome</keyword>
<feature type="region of interest" description="Disordered" evidence="1">
    <location>
        <begin position="1"/>
        <end position="70"/>
    </location>
</feature>
<feature type="compositionally biased region" description="Acidic residues" evidence="1">
    <location>
        <begin position="10"/>
        <end position="29"/>
    </location>
</feature>
<dbReference type="AlphaFoldDB" id="A0A388JJR0"/>
<gene>
    <name evidence="3" type="ORF">CBR_g75718</name>
</gene>
<dbReference type="Gene3D" id="1.10.10.60">
    <property type="entry name" value="Homeodomain-like"/>
    <property type="match status" value="1"/>
</dbReference>
<dbReference type="InterPro" id="IPR044822">
    <property type="entry name" value="Myb_DNA-bind_4"/>
</dbReference>
<sequence>MADKEPAVVDCDDYDDVASDDERWDDETTDVQQIWQKTMGGRSRMTKGSSSTVRRGKKGTAAGSEGEGDVEGEAMRNFWSVDHMVALIRAKRDQDAHLQGMGHTCARMKPREWKWADVEERLKKVGVERTADKGGKKWDNVMQQFKKVHLFQGSPG</sequence>
<feature type="non-terminal residue" evidence="3">
    <location>
        <position position="156"/>
    </location>
</feature>
<accession>A0A388JJR0</accession>